<accession>A0AAD5QN72</accession>
<evidence type="ECO:0000256" key="1">
    <source>
        <dbReference type="SAM" id="MobiDB-lite"/>
    </source>
</evidence>
<proteinExistence type="predicted"/>
<comment type="caution">
    <text evidence="2">The sequence shown here is derived from an EMBL/GenBank/DDBJ whole genome shotgun (WGS) entry which is preliminary data.</text>
</comment>
<feature type="compositionally biased region" description="Basic and acidic residues" evidence="1">
    <location>
        <begin position="40"/>
        <end position="49"/>
    </location>
</feature>
<name>A0AAD5QN72_PARTN</name>
<feature type="compositionally biased region" description="Polar residues" evidence="1">
    <location>
        <begin position="209"/>
        <end position="219"/>
    </location>
</feature>
<feature type="compositionally biased region" description="Polar residues" evidence="1">
    <location>
        <begin position="236"/>
        <end position="251"/>
    </location>
</feature>
<feature type="compositionally biased region" description="Polar residues" evidence="1">
    <location>
        <begin position="183"/>
        <end position="196"/>
    </location>
</feature>
<dbReference type="Proteomes" id="UP001196413">
    <property type="component" value="Unassembled WGS sequence"/>
</dbReference>
<evidence type="ECO:0000313" key="3">
    <source>
        <dbReference type="Proteomes" id="UP001196413"/>
    </source>
</evidence>
<feature type="compositionally biased region" description="Polar residues" evidence="1">
    <location>
        <begin position="18"/>
        <end position="31"/>
    </location>
</feature>
<feature type="compositionally biased region" description="Polar residues" evidence="1">
    <location>
        <begin position="291"/>
        <end position="306"/>
    </location>
</feature>
<feature type="compositionally biased region" description="Basic and acidic residues" evidence="1">
    <location>
        <begin position="160"/>
        <end position="179"/>
    </location>
</feature>
<sequence length="505" mass="55531">MFGKKREVLRRSQIKSEPVQQGESQTQNKSLRPSLPRRSIQRETPEKVVKPTNTCSIRPTQLQKSTPVRVGPVISQKSEGNGAVTRSRPNAEQVAPIDRRVDVSKGLRSTLQQMRIGSDRQARDRTPRANVSSEAATRKPLHPGPVRIGPIQRGPVRGDSFLRNEKVPSERDFHNELNHRKSSLGTVRRTLSSTPKNDLKEPNAGMTKIPQNRGTTNGTMKPRAASVSRVQAPPVGTSSHMSKVRSSSATRPLSRPLSAVRSTAQHSNTERGANEATGIPRSTARPPSITRPPSRQPSVTRPTFSSAARGVAVQSSAQRKDDQRPSQPRSSVIRHVPAKRGGGDGTPRRGFRTELRRYPHPSGFTPLHRRPTQVNEFKFDKKPPQNVAEPKANEVSPTAANGPSPARRLSREELRAMIERLAVPKHVTTTIKTPLRIKNEQTHGVSCVKTRSRSRSTSLSRRPVSAQDHIGGVSGAYALEFGNYENPRCASVEPGTKSEMPRGNT</sequence>
<feature type="compositionally biased region" description="Polar residues" evidence="1">
    <location>
        <begin position="51"/>
        <end position="66"/>
    </location>
</feature>
<protein>
    <submittedName>
        <fullName evidence="2">Uncharacterized protein</fullName>
    </submittedName>
</protein>
<feature type="compositionally biased region" description="Basic and acidic residues" evidence="1">
    <location>
        <begin position="1"/>
        <end position="10"/>
    </location>
</feature>
<evidence type="ECO:0000313" key="2">
    <source>
        <dbReference type="EMBL" id="KAJ1355569.1"/>
    </source>
</evidence>
<reference evidence="2" key="1">
    <citation type="submission" date="2021-06" db="EMBL/GenBank/DDBJ databases">
        <title>Parelaphostrongylus tenuis whole genome reference sequence.</title>
        <authorList>
            <person name="Garwood T.J."/>
            <person name="Larsen P.A."/>
            <person name="Fountain-Jones N.M."/>
            <person name="Garbe J.R."/>
            <person name="Macchietto M.G."/>
            <person name="Kania S.A."/>
            <person name="Gerhold R.W."/>
            <person name="Richards J.E."/>
            <person name="Wolf T.M."/>
        </authorList>
    </citation>
    <scope>NUCLEOTIDE SEQUENCE</scope>
    <source>
        <strain evidence="2">MNPRO001-30</strain>
        <tissue evidence="2">Meninges</tissue>
    </source>
</reference>
<organism evidence="2 3">
    <name type="scientific">Parelaphostrongylus tenuis</name>
    <name type="common">Meningeal worm</name>
    <dbReference type="NCBI Taxonomy" id="148309"/>
    <lineage>
        <taxon>Eukaryota</taxon>
        <taxon>Metazoa</taxon>
        <taxon>Ecdysozoa</taxon>
        <taxon>Nematoda</taxon>
        <taxon>Chromadorea</taxon>
        <taxon>Rhabditida</taxon>
        <taxon>Rhabditina</taxon>
        <taxon>Rhabditomorpha</taxon>
        <taxon>Strongyloidea</taxon>
        <taxon>Metastrongylidae</taxon>
        <taxon>Parelaphostrongylus</taxon>
    </lineage>
</organism>
<keyword evidence="3" id="KW-1185">Reference proteome</keyword>
<feature type="region of interest" description="Disordered" evidence="1">
    <location>
        <begin position="442"/>
        <end position="466"/>
    </location>
</feature>
<gene>
    <name evidence="2" type="ORF">KIN20_013023</name>
</gene>
<dbReference type="EMBL" id="JAHQIW010002509">
    <property type="protein sequence ID" value="KAJ1355569.1"/>
    <property type="molecule type" value="Genomic_DNA"/>
</dbReference>
<feature type="region of interest" description="Disordered" evidence="1">
    <location>
        <begin position="1"/>
        <end position="407"/>
    </location>
</feature>
<dbReference type="AlphaFoldDB" id="A0AAD5QN72"/>
<feature type="compositionally biased region" description="Basic and acidic residues" evidence="1">
    <location>
        <begin position="117"/>
        <end position="127"/>
    </location>
</feature>